<dbReference type="GO" id="GO:0008168">
    <property type="term" value="F:methyltransferase activity"/>
    <property type="evidence" value="ECO:0007669"/>
    <property type="project" value="UniProtKB-KW"/>
</dbReference>
<keyword evidence="2" id="KW-0489">Methyltransferase</keyword>
<feature type="region of interest" description="Disordered" evidence="1">
    <location>
        <begin position="1"/>
        <end position="26"/>
    </location>
</feature>
<evidence type="ECO:0000313" key="3">
    <source>
        <dbReference type="Proteomes" id="UP000317178"/>
    </source>
</evidence>
<dbReference type="SUPFAM" id="SSF53335">
    <property type="entry name" value="S-adenosyl-L-methionine-dependent methyltransferases"/>
    <property type="match status" value="2"/>
</dbReference>
<keyword evidence="2" id="KW-0808">Transferase</keyword>
<dbReference type="GO" id="GO:0003676">
    <property type="term" value="F:nucleic acid binding"/>
    <property type="evidence" value="ECO:0007669"/>
    <property type="project" value="InterPro"/>
</dbReference>
<dbReference type="EMBL" id="CP036281">
    <property type="protein sequence ID" value="QDU80490.1"/>
    <property type="molecule type" value="Genomic_DNA"/>
</dbReference>
<dbReference type="AlphaFoldDB" id="A0A518CMP2"/>
<dbReference type="GO" id="GO:0032259">
    <property type="term" value="P:methylation"/>
    <property type="evidence" value="ECO:0007669"/>
    <property type="project" value="UniProtKB-KW"/>
</dbReference>
<organism evidence="2 3">
    <name type="scientific">Polystyrenella longa</name>
    <dbReference type="NCBI Taxonomy" id="2528007"/>
    <lineage>
        <taxon>Bacteria</taxon>
        <taxon>Pseudomonadati</taxon>
        <taxon>Planctomycetota</taxon>
        <taxon>Planctomycetia</taxon>
        <taxon>Planctomycetales</taxon>
        <taxon>Planctomycetaceae</taxon>
        <taxon>Polystyrenella</taxon>
    </lineage>
</organism>
<protein>
    <submittedName>
        <fullName evidence="2">DNA methylase</fullName>
    </submittedName>
</protein>
<sequence length="1096" mass="122821">MKASQETLLPNRESSSSVAKAKKKTKKEALQEAVAEAVSAGRELHLESVDFSDPNRPKTCLEVDFPILPINHVATIEGNAGKPIYQMSKWWARRRSSVFRAMLIAAATKAPEDQGEAAKLVWDAYYGNHQKNEAFRKLKVADIFMGGGTTIVEGARLGMQMYGNDLNPVAWLVVKNELAQVDPKEVQKLLDAIEAEVKPQIMPFYACDCPRGHKGKWTHKPTDKVMGADFDPLTLTPEQRPEYEYAGPEVIYTFWSKHGPCQASECNHRTPIMSSPVVAVKTLTVKAWQNVECSKCGIHFDVEEQNARIAPSALYVVAPDEKPHTIRTDDCSYSCPKCGQTAAKSLGKSKNKKIDLTLLVHPDWLKGSPSKDAKGNWLGGSVTDTAEATAAWNQERAKNLKLVEVRGTLPDEIECPDTKEVVRTGKDGGTVPGKSKFKCQESTCGREQDVLTSIKSSKRSGPVSIYAVQGYCPTCDDERRPYGGRFFSLPNAIKFDAARRAFDASKDLSSIPTSELPYGFMTHMNNGGIPNHGYTHWWTMFNHRQLLVHSLLVKSICESNASESAKEFVLGGFQQYLRNQNMFCIWNTQADKLEPMFSNSNFHPKATVVENSVFSKLGRGNWASSAANILQGLVWRQEPWELVSTHYLEEAIPSLKGQVTGKSEKTLCGDPVLPTSTLTCRSSSDLATIAAGSLDLVITDPPFGGLLHYSELADFFHVWLRLALKDKYPDVFGSEYTPKVLEAVANRARHGDDADSFYQKLLTECWRESFRVLKPAGILAFTFHHSQDEPWVAVLESLFQAGFYLESAYPIRSDETKGEGAKPGTFGSQQIEFDIVHVCRKRLEEPEPISWARLRRQIMRDVRQLQEIIEQHQKEGLGEADLQVIRRGKALEYYSRHYGKVYIEKGREDEFTVKEALVGINQLLDDESDTTSEAPPVLAEPYTRQFLRLFADKSSLERDQLQKYLRGTGVSPSEFLERGWCSEEKKIFTITPPLEWAQQWKGKARKGMSRDFDQTFFLIGACYDESGIKASDTLNSGSFVPHPAISDLLDWFGKHGSDSNMKSAAKRAKQIYSSWLAKNTTQVSTQRTLFDLEDEE</sequence>
<gene>
    <name evidence="2" type="ORF">Pla110_22200</name>
</gene>
<evidence type="ECO:0000313" key="2">
    <source>
        <dbReference type="EMBL" id="QDU80490.1"/>
    </source>
</evidence>
<keyword evidence="3" id="KW-1185">Reference proteome</keyword>
<accession>A0A518CMP2</accession>
<proteinExistence type="predicted"/>
<dbReference type="InterPro" id="IPR002052">
    <property type="entry name" value="DNA_methylase_N6_adenine_CS"/>
</dbReference>
<reference evidence="2 3" key="1">
    <citation type="submission" date="2019-02" db="EMBL/GenBank/DDBJ databases">
        <title>Deep-cultivation of Planctomycetes and their phenomic and genomic characterization uncovers novel biology.</title>
        <authorList>
            <person name="Wiegand S."/>
            <person name="Jogler M."/>
            <person name="Boedeker C."/>
            <person name="Pinto D."/>
            <person name="Vollmers J."/>
            <person name="Rivas-Marin E."/>
            <person name="Kohn T."/>
            <person name="Peeters S.H."/>
            <person name="Heuer A."/>
            <person name="Rast P."/>
            <person name="Oberbeckmann S."/>
            <person name="Bunk B."/>
            <person name="Jeske O."/>
            <person name="Meyerdierks A."/>
            <person name="Storesund J.E."/>
            <person name="Kallscheuer N."/>
            <person name="Luecker S."/>
            <person name="Lage O.M."/>
            <person name="Pohl T."/>
            <person name="Merkel B.J."/>
            <person name="Hornburger P."/>
            <person name="Mueller R.-W."/>
            <person name="Bruemmer F."/>
            <person name="Labrenz M."/>
            <person name="Spormann A.M."/>
            <person name="Op den Camp H."/>
            <person name="Overmann J."/>
            <person name="Amann R."/>
            <person name="Jetten M.S.M."/>
            <person name="Mascher T."/>
            <person name="Medema M.H."/>
            <person name="Devos D.P."/>
            <person name="Kaster A.-K."/>
            <person name="Ovreas L."/>
            <person name="Rohde M."/>
            <person name="Galperin M.Y."/>
            <person name="Jogler C."/>
        </authorList>
    </citation>
    <scope>NUCLEOTIDE SEQUENCE [LARGE SCALE GENOMIC DNA]</scope>
    <source>
        <strain evidence="2 3">Pla110</strain>
    </source>
</reference>
<dbReference type="InterPro" id="IPR029063">
    <property type="entry name" value="SAM-dependent_MTases_sf"/>
</dbReference>
<evidence type="ECO:0000256" key="1">
    <source>
        <dbReference type="SAM" id="MobiDB-lite"/>
    </source>
</evidence>
<dbReference type="Proteomes" id="UP000317178">
    <property type="component" value="Chromosome"/>
</dbReference>
<dbReference type="RefSeq" id="WP_231742974.1">
    <property type="nucleotide sequence ID" value="NZ_CP036281.1"/>
</dbReference>
<dbReference type="PROSITE" id="PS00092">
    <property type="entry name" value="N6_MTASE"/>
    <property type="match status" value="1"/>
</dbReference>
<dbReference type="Gene3D" id="3.40.50.150">
    <property type="entry name" value="Vaccinia Virus protein VP39"/>
    <property type="match status" value="2"/>
</dbReference>
<name>A0A518CMP2_9PLAN</name>
<dbReference type="KEGG" id="plon:Pla110_22200"/>